<dbReference type="EMBL" id="JAMRDG010000001">
    <property type="protein sequence ID" value="KAJ3709206.1"/>
    <property type="molecule type" value="Genomic_DNA"/>
</dbReference>
<keyword evidence="2" id="KW-1133">Transmembrane helix</keyword>
<keyword evidence="2" id="KW-0812">Transmembrane</keyword>
<feature type="transmembrane region" description="Helical" evidence="2">
    <location>
        <begin position="96"/>
        <end position="115"/>
    </location>
</feature>
<evidence type="ECO:0000256" key="2">
    <source>
        <dbReference type="SAM" id="Phobius"/>
    </source>
</evidence>
<protein>
    <submittedName>
        <fullName evidence="3">Uncharacterized protein</fullName>
    </submittedName>
</protein>
<feature type="transmembrane region" description="Helical" evidence="2">
    <location>
        <begin position="121"/>
        <end position="145"/>
    </location>
</feature>
<comment type="caution">
    <text evidence="3">The sequence shown here is derived from an EMBL/GenBank/DDBJ whole genome shotgun (WGS) entry which is preliminary data.</text>
</comment>
<feature type="transmembrane region" description="Helical" evidence="2">
    <location>
        <begin position="31"/>
        <end position="52"/>
    </location>
</feature>
<dbReference type="Proteomes" id="UP001210211">
    <property type="component" value="Unassembled WGS sequence"/>
</dbReference>
<dbReference type="PANTHER" id="PTHR46610">
    <property type="entry name" value="OS05G0181300 PROTEIN"/>
    <property type="match status" value="1"/>
</dbReference>
<evidence type="ECO:0000256" key="1">
    <source>
        <dbReference type="SAM" id="MobiDB-lite"/>
    </source>
</evidence>
<keyword evidence="4" id="KW-1185">Reference proteome</keyword>
<dbReference type="AlphaFoldDB" id="A0AAD6A415"/>
<gene>
    <name evidence="3" type="ORF">LUZ61_012911</name>
</gene>
<dbReference type="PANTHER" id="PTHR46610:SF18">
    <property type="entry name" value="OS01G0183850 PROTEIN"/>
    <property type="match status" value="1"/>
</dbReference>
<proteinExistence type="predicted"/>
<keyword evidence="2" id="KW-0472">Membrane</keyword>
<name>A0AAD6A415_9POAL</name>
<evidence type="ECO:0000313" key="4">
    <source>
        <dbReference type="Proteomes" id="UP001210211"/>
    </source>
</evidence>
<feature type="compositionally biased region" description="Basic and acidic residues" evidence="1">
    <location>
        <begin position="1"/>
        <end position="16"/>
    </location>
</feature>
<feature type="region of interest" description="Disordered" evidence="1">
    <location>
        <begin position="1"/>
        <end position="26"/>
    </location>
</feature>
<feature type="transmembrane region" description="Helical" evidence="2">
    <location>
        <begin position="177"/>
        <end position="196"/>
    </location>
</feature>
<organism evidence="3 4">
    <name type="scientific">Rhynchospora tenuis</name>
    <dbReference type="NCBI Taxonomy" id="198213"/>
    <lineage>
        <taxon>Eukaryota</taxon>
        <taxon>Viridiplantae</taxon>
        <taxon>Streptophyta</taxon>
        <taxon>Embryophyta</taxon>
        <taxon>Tracheophyta</taxon>
        <taxon>Spermatophyta</taxon>
        <taxon>Magnoliopsida</taxon>
        <taxon>Liliopsida</taxon>
        <taxon>Poales</taxon>
        <taxon>Cyperaceae</taxon>
        <taxon>Cyperoideae</taxon>
        <taxon>Rhynchosporeae</taxon>
        <taxon>Rhynchospora</taxon>
    </lineage>
</organism>
<accession>A0AAD6A415</accession>
<dbReference type="Pfam" id="PF20100">
    <property type="entry name" value="DUF6490"/>
    <property type="match status" value="1"/>
</dbReference>
<dbReference type="InterPro" id="IPR045501">
    <property type="entry name" value="DUF6490"/>
</dbReference>
<evidence type="ECO:0000313" key="3">
    <source>
        <dbReference type="EMBL" id="KAJ3709206.1"/>
    </source>
</evidence>
<reference evidence="3 4" key="1">
    <citation type="journal article" date="2022" name="Cell">
        <title>Repeat-based holocentromeres influence genome architecture and karyotype evolution.</title>
        <authorList>
            <person name="Hofstatter P.G."/>
            <person name="Thangavel G."/>
            <person name="Lux T."/>
            <person name="Neumann P."/>
            <person name="Vondrak T."/>
            <person name="Novak P."/>
            <person name="Zhang M."/>
            <person name="Costa L."/>
            <person name="Castellani M."/>
            <person name="Scott A."/>
            <person name="Toegelov H."/>
            <person name="Fuchs J."/>
            <person name="Mata-Sucre Y."/>
            <person name="Dias Y."/>
            <person name="Vanzela A.L.L."/>
            <person name="Huettel B."/>
            <person name="Almeida C.C.S."/>
            <person name="Simkova H."/>
            <person name="Souza G."/>
            <person name="Pedrosa-Harand A."/>
            <person name="Macas J."/>
            <person name="Mayer K.F.X."/>
            <person name="Houben A."/>
            <person name="Marques A."/>
        </authorList>
    </citation>
    <scope>NUCLEOTIDE SEQUENCE [LARGE SCALE GENOMIC DNA]</scope>
    <source>
        <strain evidence="3">RhyTen1mFocal</strain>
    </source>
</reference>
<sequence>MDLMSKTEAHSNELPKSEPVSHSQQPNNSPFALFPIFLLYFTLSFGLAAYNSRKSPCHLAVVISSHVQFILVLLSLKMHENLATDDAASSAYKHRLKVVAWILCTFLACTGAWKISQFVPWYFNIMIWGMSAYVSLVQFYFFFLFRDDDSQLTNNYCKLKSDDKEEKEFRKPTDAKLMFAISLISVMSVITITAYVL</sequence>